<dbReference type="EMBL" id="CACVAR010000007">
    <property type="protein sequence ID" value="CAA6798499.1"/>
    <property type="molecule type" value="Genomic_DNA"/>
</dbReference>
<protein>
    <submittedName>
        <fullName evidence="1">Uncharacterized protein</fullName>
    </submittedName>
</protein>
<dbReference type="AlphaFoldDB" id="A0A6S6S0W9"/>
<organism evidence="1">
    <name type="scientific">uncultured Sulfurovum sp</name>
    <dbReference type="NCBI Taxonomy" id="269237"/>
    <lineage>
        <taxon>Bacteria</taxon>
        <taxon>Pseudomonadati</taxon>
        <taxon>Campylobacterota</taxon>
        <taxon>Epsilonproteobacteria</taxon>
        <taxon>Campylobacterales</taxon>
        <taxon>Sulfurovaceae</taxon>
        <taxon>Sulfurovum</taxon>
        <taxon>environmental samples</taxon>
    </lineage>
</organism>
<sequence length="641" mass="75051">MTIYTSSRHLKIDASVEVKLLSASNIKSVQEEDIIISTGSIRDDLMLRNLIDKKILPFIVTFTTAPKVSSLLENLSLIINKEITTIDASLISNLKSIYHAIINFEINSNFVIEEEKSLEELKLLLLSQQLQLLSSQQRDEFKSDDEPIQAPRRDVYLEIKSNRQTPLVFVILHDDDSLRVFKIEVKTTEQEQQFIYNFFSNNFEAYMQGEKLPLKKRKLNFDYKEITQQYEKDFLLFGMEEKDDFESYALYDIEEPKVFKNMALYEVNTTVKQIDEKGELALETLRSAFRNPNVQQRNLDVFLYSARKFPSIISSIQYDEQSKLKRDLISNMFIKIYDNMTEKRGTSQLRFALVLLFSKDFDTLNIETKSCMFYDINNNINTNAQVLKSAGREALKEKNELEKKTLEFDEGQKEHEIEVFFQQNDAQKFIYTFLNSLTAINSATNIDERSTLQFIALLSYLNSSTQLNITQVKKAVEKIDISYSFLAMIRVQIQANLNELFLYIDDFVNIENPQENIETYLQKTTPYTYSETNSQSCITIFELTYNNAKNTLRQEKSRFFSRLRSVGDFYKYFSQQQIIEEILNITLQKIKTKDFNIEECCQEKKVFNFLKIFFKGHGKKNCHLDLKDFLEKGHILLNSSH</sequence>
<proteinExistence type="predicted"/>
<gene>
    <name evidence="1" type="ORF">HELGO_WM27904</name>
</gene>
<name>A0A6S6S0W9_9BACT</name>
<accession>A0A6S6S0W9</accession>
<evidence type="ECO:0000313" key="1">
    <source>
        <dbReference type="EMBL" id="CAA6798499.1"/>
    </source>
</evidence>
<reference evidence="1" key="1">
    <citation type="submission" date="2020-01" db="EMBL/GenBank/DDBJ databases">
        <authorList>
            <person name="Meier V. D."/>
            <person name="Meier V D."/>
        </authorList>
    </citation>
    <scope>NUCLEOTIDE SEQUENCE</scope>
    <source>
        <strain evidence="1">HLG_WM_MAG_03</strain>
    </source>
</reference>